<evidence type="ECO:0000313" key="2">
    <source>
        <dbReference type="Proteomes" id="UP001396334"/>
    </source>
</evidence>
<dbReference type="EMBL" id="JBBPBN010001196">
    <property type="protein sequence ID" value="KAK8479344.1"/>
    <property type="molecule type" value="Genomic_DNA"/>
</dbReference>
<protein>
    <recommendedName>
        <fullName evidence="3">TF-B3 domain-containing protein</fullName>
    </recommendedName>
</protein>
<gene>
    <name evidence="1" type="ORF">V6N11_049673</name>
</gene>
<evidence type="ECO:0000313" key="1">
    <source>
        <dbReference type="EMBL" id="KAK8479344.1"/>
    </source>
</evidence>
<accession>A0ABR1ZFS3</accession>
<evidence type="ECO:0008006" key="3">
    <source>
        <dbReference type="Google" id="ProtNLM"/>
    </source>
</evidence>
<proteinExistence type="predicted"/>
<reference evidence="1 2" key="1">
    <citation type="journal article" date="2024" name="G3 (Bethesda)">
        <title>Genome assembly of Hibiscus sabdariffa L. provides insights into metabolisms of medicinal natural products.</title>
        <authorList>
            <person name="Kim T."/>
        </authorList>
    </citation>
    <scope>NUCLEOTIDE SEQUENCE [LARGE SCALE GENOMIC DNA]</scope>
    <source>
        <strain evidence="1">TK-2024</strain>
        <tissue evidence="1">Old leaves</tissue>
    </source>
</reference>
<organism evidence="1 2">
    <name type="scientific">Hibiscus sabdariffa</name>
    <name type="common">roselle</name>
    <dbReference type="NCBI Taxonomy" id="183260"/>
    <lineage>
        <taxon>Eukaryota</taxon>
        <taxon>Viridiplantae</taxon>
        <taxon>Streptophyta</taxon>
        <taxon>Embryophyta</taxon>
        <taxon>Tracheophyta</taxon>
        <taxon>Spermatophyta</taxon>
        <taxon>Magnoliopsida</taxon>
        <taxon>eudicotyledons</taxon>
        <taxon>Gunneridae</taxon>
        <taxon>Pentapetalae</taxon>
        <taxon>rosids</taxon>
        <taxon>malvids</taxon>
        <taxon>Malvales</taxon>
        <taxon>Malvaceae</taxon>
        <taxon>Malvoideae</taxon>
        <taxon>Hibiscus</taxon>
    </lineage>
</organism>
<dbReference type="Proteomes" id="UP001396334">
    <property type="component" value="Unassembled WGS sequence"/>
</dbReference>
<name>A0ABR1ZFS3_9ROSI</name>
<keyword evidence="2" id="KW-1185">Reference proteome</keyword>
<sequence length="143" mass="17155">MQIHDTAITLQSSNFSVRDKRKEKAEEMAAIGEVILAAHHERQWKFRDPNRTLPDGRIVLKVMDGSRWWEFECNRERDDVYCIRGSEWRRFVQQKKDAMLTLYSKEDNEDFHRIRVRQQHYSFAAAFVIYLSAFLSQKNHVCF</sequence>
<comment type="caution">
    <text evidence="1">The sequence shown here is derived from an EMBL/GenBank/DDBJ whole genome shotgun (WGS) entry which is preliminary data.</text>
</comment>